<dbReference type="GO" id="GO:0005576">
    <property type="term" value="C:extracellular region"/>
    <property type="evidence" value="ECO:0007669"/>
    <property type="project" value="UniProtKB-SubCell"/>
</dbReference>
<reference evidence="11 12" key="1">
    <citation type="journal article" date="2015" name="Nat. Commun.">
        <title>Outbred genome sequencing and CRISPR/Cas9 gene editing in butterflies.</title>
        <authorList>
            <person name="Li X."/>
            <person name="Fan D."/>
            <person name="Zhang W."/>
            <person name="Liu G."/>
            <person name="Zhang L."/>
            <person name="Zhao L."/>
            <person name="Fang X."/>
            <person name="Chen L."/>
            <person name="Dong Y."/>
            <person name="Chen Y."/>
            <person name="Ding Y."/>
            <person name="Zhao R."/>
            <person name="Feng M."/>
            <person name="Zhu Y."/>
            <person name="Feng Y."/>
            <person name="Jiang X."/>
            <person name="Zhu D."/>
            <person name="Xiang H."/>
            <person name="Feng X."/>
            <person name="Li S."/>
            <person name="Wang J."/>
            <person name="Zhang G."/>
            <person name="Kronforst M.R."/>
            <person name="Wang W."/>
        </authorList>
    </citation>
    <scope>NUCLEOTIDE SEQUENCE [LARGE SCALE GENOMIC DNA]</scope>
    <source>
        <strain evidence="11">Ya'a_city_454_Pm</strain>
        <tissue evidence="11">Whole body</tissue>
    </source>
</reference>
<dbReference type="PROSITE" id="PS50178">
    <property type="entry name" value="ZF_FYVE"/>
    <property type="match status" value="1"/>
</dbReference>
<feature type="repeat" description="ANK" evidence="8">
    <location>
        <begin position="704"/>
        <end position="736"/>
    </location>
</feature>
<feature type="repeat" description="ANK" evidence="8">
    <location>
        <begin position="1719"/>
        <end position="1751"/>
    </location>
</feature>
<dbReference type="Gene3D" id="3.30.40.10">
    <property type="entry name" value="Zinc/RING finger domain, C3HC4 (zinc finger)"/>
    <property type="match status" value="1"/>
</dbReference>
<dbReference type="EMBL" id="KQ459700">
    <property type="protein sequence ID" value="KPJ20344.1"/>
    <property type="molecule type" value="Genomic_DNA"/>
</dbReference>
<evidence type="ECO:0000259" key="10">
    <source>
        <dbReference type="PROSITE" id="PS50178"/>
    </source>
</evidence>
<dbReference type="PRINTS" id="PR01415">
    <property type="entry name" value="ANKYRIN"/>
</dbReference>
<dbReference type="SMART" id="SM00248">
    <property type="entry name" value="ANK"/>
    <property type="match status" value="35"/>
</dbReference>
<evidence type="ECO:0000313" key="11">
    <source>
        <dbReference type="EMBL" id="KPJ20344.1"/>
    </source>
</evidence>
<feature type="repeat" description="ANK" evidence="8">
    <location>
        <begin position="1053"/>
        <end position="1085"/>
    </location>
</feature>
<evidence type="ECO:0000256" key="6">
    <source>
        <dbReference type="ARBA" id="ARBA00022833"/>
    </source>
</evidence>
<dbReference type="InterPro" id="IPR017455">
    <property type="entry name" value="Znf_FYVE-rel"/>
</dbReference>
<dbReference type="Pfam" id="PF00188">
    <property type="entry name" value="CAP"/>
    <property type="match status" value="1"/>
</dbReference>
<evidence type="ECO:0000256" key="1">
    <source>
        <dbReference type="ARBA" id="ARBA00004613"/>
    </source>
</evidence>
<dbReference type="InterPro" id="IPR049764">
    <property type="entry name" value="ANFY1_FYVE"/>
</dbReference>
<dbReference type="FunFam" id="3.30.40.10:FF:000104">
    <property type="entry name" value="Ankyrin repeat and FYVE domain-containing 1"/>
    <property type="match status" value="1"/>
</dbReference>
<evidence type="ECO:0000256" key="3">
    <source>
        <dbReference type="ARBA" id="ARBA00022723"/>
    </source>
</evidence>
<dbReference type="InterPro" id="IPR011011">
    <property type="entry name" value="Znf_FYVE_PHD"/>
</dbReference>
<keyword evidence="2" id="KW-0964">Secreted</keyword>
<dbReference type="Gene3D" id="1.25.40.20">
    <property type="entry name" value="Ankyrin repeat-containing domain"/>
    <property type="match status" value="9"/>
</dbReference>
<dbReference type="SUPFAM" id="SSF57903">
    <property type="entry name" value="FYVE/PHD zinc finger"/>
    <property type="match status" value="1"/>
</dbReference>
<accession>A0A194RSH2</accession>
<dbReference type="Pfam" id="PF00023">
    <property type="entry name" value="Ank"/>
    <property type="match status" value="2"/>
</dbReference>
<feature type="repeat" description="ANK" evidence="8">
    <location>
        <begin position="1119"/>
        <end position="1147"/>
    </location>
</feature>
<feature type="repeat" description="ANK" evidence="8">
    <location>
        <begin position="1195"/>
        <end position="1228"/>
    </location>
</feature>
<keyword evidence="6" id="KW-0862">Zinc</keyword>
<evidence type="ECO:0000256" key="2">
    <source>
        <dbReference type="ARBA" id="ARBA00022525"/>
    </source>
</evidence>
<dbReference type="InterPro" id="IPR035940">
    <property type="entry name" value="CAP_sf"/>
</dbReference>
<dbReference type="PROSITE" id="PS50297">
    <property type="entry name" value="ANK_REP_REGION"/>
    <property type="match status" value="15"/>
</dbReference>
<feature type="repeat" description="ANK" evidence="8">
    <location>
        <begin position="927"/>
        <end position="959"/>
    </location>
</feature>
<dbReference type="PROSITE" id="PS50088">
    <property type="entry name" value="ANK_REPEAT"/>
    <property type="match status" value="15"/>
</dbReference>
<evidence type="ECO:0000256" key="7">
    <source>
        <dbReference type="ARBA" id="ARBA00023043"/>
    </source>
</evidence>
<feature type="domain" description="FYVE-type" evidence="10">
    <location>
        <begin position="2054"/>
        <end position="2114"/>
    </location>
</feature>
<dbReference type="InterPro" id="IPR002110">
    <property type="entry name" value="Ankyrin_rpt"/>
</dbReference>
<feature type="repeat" description="ANK" evidence="8">
    <location>
        <begin position="1993"/>
        <end position="2025"/>
    </location>
</feature>
<evidence type="ECO:0000256" key="5">
    <source>
        <dbReference type="ARBA" id="ARBA00022771"/>
    </source>
</evidence>
<feature type="repeat" description="ANK" evidence="8">
    <location>
        <begin position="1020"/>
        <end position="1052"/>
    </location>
</feature>
<dbReference type="PANTHER" id="PTHR24198">
    <property type="entry name" value="ANKYRIN REPEAT AND PROTEIN KINASE DOMAIN-CONTAINING PROTEIN"/>
    <property type="match status" value="1"/>
</dbReference>
<name>A0A194RSH2_PAPMA</name>
<dbReference type="InterPro" id="IPR014044">
    <property type="entry name" value="CAP_dom"/>
</dbReference>
<dbReference type="CDD" id="cd15728">
    <property type="entry name" value="FYVE_ANFY1"/>
    <property type="match status" value="1"/>
</dbReference>
<keyword evidence="12" id="KW-1185">Reference proteome</keyword>
<dbReference type="CDD" id="cd05380">
    <property type="entry name" value="CAP_euk"/>
    <property type="match status" value="1"/>
</dbReference>
<feature type="repeat" description="ANK" evidence="8">
    <location>
        <begin position="1888"/>
        <end position="1920"/>
    </location>
</feature>
<keyword evidence="7 8" id="KW-0040">ANK repeat</keyword>
<feature type="repeat" description="ANK" evidence="8">
    <location>
        <begin position="1475"/>
        <end position="1507"/>
    </location>
</feature>
<dbReference type="Pfam" id="PF12796">
    <property type="entry name" value="Ank_2"/>
    <property type="match status" value="8"/>
</dbReference>
<dbReference type="SUPFAM" id="SSF55797">
    <property type="entry name" value="PR-1-like"/>
    <property type="match status" value="1"/>
</dbReference>
<evidence type="ECO:0000256" key="9">
    <source>
        <dbReference type="PROSITE-ProRule" id="PRU00091"/>
    </source>
</evidence>
<dbReference type="STRING" id="76193.A0A194RSH2"/>
<dbReference type="SMART" id="SM00064">
    <property type="entry name" value="FYVE"/>
    <property type="match status" value="1"/>
</dbReference>
<dbReference type="SUPFAM" id="SSF48403">
    <property type="entry name" value="Ankyrin repeat"/>
    <property type="match status" value="5"/>
</dbReference>
<gene>
    <name evidence="11" type="ORF">RR48_06083</name>
</gene>
<comment type="subcellular location">
    <subcellularLocation>
        <location evidence="1">Secreted</location>
    </subcellularLocation>
</comment>
<feature type="repeat" description="ANK" evidence="8">
    <location>
        <begin position="1601"/>
        <end position="1633"/>
    </location>
</feature>
<evidence type="ECO:0000256" key="4">
    <source>
        <dbReference type="ARBA" id="ARBA00022737"/>
    </source>
</evidence>
<dbReference type="InterPro" id="IPR000306">
    <property type="entry name" value="Znf_FYVE"/>
</dbReference>
<proteinExistence type="predicted"/>
<keyword evidence="5 9" id="KW-0863">Zinc-finger</keyword>
<dbReference type="Pfam" id="PF13637">
    <property type="entry name" value="Ank_4"/>
    <property type="match status" value="1"/>
</dbReference>
<feature type="repeat" description="ANK" evidence="8">
    <location>
        <begin position="1568"/>
        <end position="1600"/>
    </location>
</feature>
<dbReference type="InParanoid" id="A0A194RSH2"/>
<dbReference type="PANTHER" id="PTHR24198:SF165">
    <property type="entry name" value="ANKYRIN REPEAT-CONTAINING PROTEIN-RELATED"/>
    <property type="match status" value="1"/>
</dbReference>
<evidence type="ECO:0000313" key="12">
    <source>
        <dbReference type="Proteomes" id="UP000053240"/>
    </source>
</evidence>
<dbReference type="Pfam" id="PF01363">
    <property type="entry name" value="FYVE"/>
    <property type="match status" value="1"/>
</dbReference>
<evidence type="ECO:0000256" key="8">
    <source>
        <dbReference type="PROSITE-ProRule" id="PRU00023"/>
    </source>
</evidence>
<dbReference type="Gene3D" id="3.40.33.10">
    <property type="entry name" value="CAP"/>
    <property type="match status" value="1"/>
</dbReference>
<keyword evidence="3" id="KW-0479">Metal-binding</keyword>
<keyword evidence="4" id="KW-0677">Repeat</keyword>
<feature type="repeat" description="ANK" evidence="8">
    <location>
        <begin position="1855"/>
        <end position="1887"/>
    </location>
</feature>
<dbReference type="GO" id="GO:0008270">
    <property type="term" value="F:zinc ion binding"/>
    <property type="evidence" value="ECO:0007669"/>
    <property type="project" value="UniProtKB-KW"/>
</dbReference>
<dbReference type="InterPro" id="IPR013083">
    <property type="entry name" value="Znf_RING/FYVE/PHD"/>
</dbReference>
<dbReference type="InterPro" id="IPR036770">
    <property type="entry name" value="Ankyrin_rpt-contain_sf"/>
</dbReference>
<organism evidence="11 12">
    <name type="scientific">Papilio machaon</name>
    <name type="common">Old World swallowtail butterfly</name>
    <dbReference type="NCBI Taxonomy" id="76193"/>
    <lineage>
        <taxon>Eukaryota</taxon>
        <taxon>Metazoa</taxon>
        <taxon>Ecdysozoa</taxon>
        <taxon>Arthropoda</taxon>
        <taxon>Hexapoda</taxon>
        <taxon>Insecta</taxon>
        <taxon>Pterygota</taxon>
        <taxon>Neoptera</taxon>
        <taxon>Endopterygota</taxon>
        <taxon>Lepidoptera</taxon>
        <taxon>Glossata</taxon>
        <taxon>Ditrysia</taxon>
        <taxon>Papilionoidea</taxon>
        <taxon>Papilionidae</taxon>
        <taxon>Papilioninae</taxon>
        <taxon>Papilio</taxon>
    </lineage>
</organism>
<feature type="repeat" description="ANK" evidence="8">
    <location>
        <begin position="1298"/>
        <end position="1330"/>
    </location>
</feature>
<sequence length="2118" mass="232152">MYMQMAIANMQKGKIIFFFIAYMIFETSLGIGIDYYYEVDTKKSNNISSNANYSIHKTYINGDESDIDDERNEQVKEFYYVTKITTEAITKKANVSFLHSMNSNPQNGFINENNFTTKPILDIFNEYEYIYDDEKYQTRNGDFMPKGKEVPMSGWKENPRIYYSRNDTRKMKKNKSNLVKLKLLDYYTLEPAATYVYMEEDDKYAEENGSVWYVPQDIPCWELPILYGELGYKEQMSDVFSIHRSYLKNVLRQNKMKKVSRKDGFTPGTQMFNKWCGIEPCYGDHTLCLFPDKTISIFCEKGYTVKTPTISEQIALVNTVNSMRNRIAAGESIRYSHLPQAANMMQITYDFDLEKMAQAWLSQCLPGPAPCSALEGNYVSELECMKYMQKCCLNSYKTDTNCTPSSECFVLAVVGCIHAWYWSAGENLSETDIQCGHIEPATFNTVQLIWANSHKIGCAFGVSRNGDVRVVCNFSPGAPYFLRRKFYCGLLPHRDMTSALDATVDFTNLTFLSSIGINLDEINQTNTNYDAKVQVVDERLLAEINSIPKTASHWGVHSLSSIYQEGWVSRLLGKLQNGTKGMVARVVTQFTFFEESEARCDTEEPVYVKGEPASLCVERGRRYPALCYHYGDPTPGYRLVAIIAPITLFSLILYDLFSGALTDIVNAMSPRGELPLELALRGRSASIATTLLQHCADPDARGPRGRTLLHRAVDSRDAFSAKFLVDNGADTSLTTKEEGDTVLHLIAALTSSSCEPDTMEQMVEIAETVVAKGADINRQNRKGYTPLHQSVISRNHKVFDLLLKQPNLDTNLRTLADEHPPLYYALVDDRRASISSSETLVMNGSNPFDTPVTNKNAFTEDPVEGKTENIIERGFAAKLLEKGCQPNPLYSGSGDSLLHILIQGWFEDSAVFLVSHLNGDLNHGNEAGVTALHAACASGLTRLTAALLEHGARHNLQTAYGEQEDTVYRQTPLHLAVLNNHEGAVLAILEHKKLIEKGEMPATDRSNVSLLPNLNMKNSEGDTPVSLALTEGHKNLVKPLIEGGADPNVRNGKGFTLLHQAIVEEDSRISIYLLDQGADMDALTEAGETPLQLAIHCRLGLVVEALCVRGVDMSRLDAHGVPPLWAALDSGQEEVASILVRNGADADCWGPGPDGCLQTLLHKYVCDSYSDPNKKKTPKITLLEHGANINSKDAEGKTPLHIAIENQHAGIISLLLSQPGIDLSARDNKGVSPFAAALTARNNKAAQAILEKNPSAAEQVDKKGRNFLHVAIQACDVESVMFLLSVEVDVNSRVQDGRLTPPLHLAAAAGNELLLRSLLLAGARPNDRDAENTPLHQSVISRNLKVFDLLLKQPNLDTNLRTLADEHPPLYYALVDDRRASISSSETLVMNGSNPFDTPVTNKNAFTEDPVEGKTENIIERGFAAKLLEKGCQPNPLYSGSGDSLLHILIQGWFEDSAVFLVSHLNGDLNHGNEAGVTALHAACASGLTRLTAALLEHGARHNLQTAYGEQEDTVYRQTPLHLAVLNNHEGAVLAILEHKKLIEKGEMPATDRSNVSLLPNLNMKNSEGDTPVSLALTEGHKNLVKPLIEGGADPNVRNGKGFTLLHQAIVEEDSRIAIYLLDQGADMDALTEAGETPLQLAIHCRLGLVVEALCVRGVDMSRLDAHGVPPLWAALDSGQEEVASPETSLATFLIRSGCDVECARRPGPGGEGADLAAERHTPLHLCCTWGLSDVIQTLLEHGANINSKDAEGKTPLHIAIENQHAGIISLLLSQPGIDLSARDNKGVSPFAAALTARNNKAAQAILEKNPSAAEQVDKKGRNFLHVAIQACDVESVMFLLSVEVDVNSRVQDGRLTPPLHLAAAAGNELLLRSLLLAGARPNDRDAEKRTALHVAAAGGHAAIVSALLSGGAECGAADARGDNALHVAAREGHAAAARALLADSDIDAAATNLKGRNPLHELCWCKKDNAATICEIFLEFMPDYPINKTDLQGNTPLLLAYMNGQAAMCRVLVRAGACLAQENKDGLSIFNYQVATKQLLHRLLDALPSEAPWAESDLCQECGTKFTLTMRKHHCRHCGRMLCNKCSNQDVPILKFGLNKSQRVCEICFNVLQVGAS</sequence>
<feature type="repeat" description="ANK" evidence="8">
    <location>
        <begin position="1752"/>
        <end position="1785"/>
    </location>
</feature>
<dbReference type="SMART" id="SM00198">
    <property type="entry name" value="SCP"/>
    <property type="match status" value="1"/>
</dbReference>
<dbReference type="Proteomes" id="UP000053240">
    <property type="component" value="Unassembled WGS sequence"/>
</dbReference>
<protein>
    <submittedName>
        <fullName evidence="11">Ankyrin repeat and FYVE domain-containing protein 1</fullName>
    </submittedName>
</protein>